<comment type="function">
    <text evidence="7">Catalyzes the N-acylation of UDP-3-O-acylglucosamine using 3-hydroxyacyl-ACP as the acyl donor. Is involved in the biosynthesis of lipid A, a phosphorylated glycolipid that anchors the lipopolysaccharide to the outer membrane of the cell.</text>
</comment>
<dbReference type="AlphaFoldDB" id="A0A4Z0W945"/>
<dbReference type="UniPathway" id="UPA00973"/>
<dbReference type="Gene3D" id="2.160.10.10">
    <property type="entry name" value="Hexapeptide repeat proteins"/>
    <property type="match status" value="1"/>
</dbReference>
<gene>
    <name evidence="7 9" type="primary">lpxD</name>
    <name evidence="9" type="ORF">E4656_01500</name>
</gene>
<evidence type="ECO:0000256" key="3">
    <source>
        <dbReference type="ARBA" id="ARBA00022679"/>
    </source>
</evidence>
<dbReference type="EC" id="2.3.1.191" evidence="7"/>
<reference evidence="9 10" key="1">
    <citation type="submission" date="2019-04" db="EMBL/GenBank/DDBJ databases">
        <title>Natronospirillum operosus gen. nov., sp. nov., a haloalkaliphilic satellite isolated from decaying biomass of laboratory culture of cyanobacterium Geitlerinema sp. and proposal of Natronospirillaceae fam. nov. and Saccharospirillaceae fam. nov.</title>
        <authorList>
            <person name="Kevbrin V."/>
            <person name="Boltyanskaya Y."/>
            <person name="Koziaeva V."/>
            <person name="Grouzdev D.S."/>
            <person name="Park M."/>
            <person name="Cho J."/>
        </authorList>
    </citation>
    <scope>NUCLEOTIDE SEQUENCE [LARGE SCALE GENOMIC DNA]</scope>
    <source>
        <strain evidence="9 10">G-116</strain>
    </source>
</reference>
<feature type="active site" description="Proton acceptor" evidence="7">
    <location>
        <position position="245"/>
    </location>
</feature>
<name>A0A4Z0W945_9GAMM</name>
<dbReference type="PANTHER" id="PTHR43378:SF2">
    <property type="entry name" value="UDP-3-O-ACYLGLUCOSAMINE N-ACYLTRANSFERASE 1, MITOCHONDRIAL-RELATED"/>
    <property type="match status" value="1"/>
</dbReference>
<keyword evidence="5 7" id="KW-0443">Lipid metabolism</keyword>
<evidence type="ECO:0000313" key="9">
    <source>
        <dbReference type="EMBL" id="TGG95129.1"/>
    </source>
</evidence>
<dbReference type="GO" id="GO:0009245">
    <property type="term" value="P:lipid A biosynthetic process"/>
    <property type="evidence" value="ECO:0007669"/>
    <property type="project" value="UniProtKB-UniRule"/>
</dbReference>
<dbReference type="InterPro" id="IPR001451">
    <property type="entry name" value="Hexapep"/>
</dbReference>
<dbReference type="Pfam" id="PF14602">
    <property type="entry name" value="Hexapep_2"/>
    <property type="match status" value="2"/>
</dbReference>
<dbReference type="Pfam" id="PF00132">
    <property type="entry name" value="Hexapep"/>
    <property type="match status" value="1"/>
</dbReference>
<comment type="caution">
    <text evidence="9">The sequence shown here is derived from an EMBL/GenBank/DDBJ whole genome shotgun (WGS) entry which is preliminary data.</text>
</comment>
<dbReference type="InterPro" id="IPR011004">
    <property type="entry name" value="Trimer_LpxA-like_sf"/>
</dbReference>
<dbReference type="RefSeq" id="WP_135480544.1">
    <property type="nucleotide sequence ID" value="NZ_SRMF01000001.1"/>
</dbReference>
<evidence type="ECO:0000256" key="6">
    <source>
        <dbReference type="ARBA" id="ARBA00023315"/>
    </source>
</evidence>
<accession>A0A4Z0W945</accession>
<comment type="pathway">
    <text evidence="7">Bacterial outer membrane biogenesis; LPS lipid A biosynthesis.</text>
</comment>
<evidence type="ECO:0000256" key="1">
    <source>
        <dbReference type="ARBA" id="ARBA00022516"/>
    </source>
</evidence>
<dbReference type="CDD" id="cd03352">
    <property type="entry name" value="LbH_LpxD"/>
    <property type="match status" value="1"/>
</dbReference>
<protein>
    <recommendedName>
        <fullName evidence="7">UDP-3-O-acylglucosamine N-acyltransferase</fullName>
        <ecNumber evidence="7">2.3.1.191</ecNumber>
    </recommendedName>
</protein>
<comment type="similarity">
    <text evidence="7">Belongs to the transferase hexapeptide repeat family. LpxD subfamily.</text>
</comment>
<dbReference type="Proteomes" id="UP000297475">
    <property type="component" value="Unassembled WGS sequence"/>
</dbReference>
<keyword evidence="4 7" id="KW-0677">Repeat</keyword>
<evidence type="ECO:0000313" key="10">
    <source>
        <dbReference type="Proteomes" id="UP000297475"/>
    </source>
</evidence>
<dbReference type="GO" id="GO:0103118">
    <property type="term" value="F:UDP-3-O-[(3R)-3-hydroxyacyl]-glucosamine N-acyltransferase activity"/>
    <property type="evidence" value="ECO:0007669"/>
    <property type="project" value="UniProtKB-EC"/>
</dbReference>
<dbReference type="Gene3D" id="3.40.1390.10">
    <property type="entry name" value="MurE/MurF, N-terminal domain"/>
    <property type="match status" value="1"/>
</dbReference>
<dbReference type="EMBL" id="SRMF01000001">
    <property type="protein sequence ID" value="TGG95129.1"/>
    <property type="molecule type" value="Genomic_DNA"/>
</dbReference>
<feature type="domain" description="UDP-3-O-[3-hydroxymyristoyl] glucosamine N-acyltransferase non-repeat region" evidence="8">
    <location>
        <begin position="30"/>
        <end position="95"/>
    </location>
</feature>
<keyword evidence="10" id="KW-1185">Reference proteome</keyword>
<dbReference type="InterPro" id="IPR020573">
    <property type="entry name" value="UDP_GlcNAc_AcTrfase_non-rep"/>
</dbReference>
<organism evidence="9 10">
    <name type="scientific">Natronospirillum operosum</name>
    <dbReference type="NCBI Taxonomy" id="2759953"/>
    <lineage>
        <taxon>Bacteria</taxon>
        <taxon>Pseudomonadati</taxon>
        <taxon>Pseudomonadota</taxon>
        <taxon>Gammaproteobacteria</taxon>
        <taxon>Oceanospirillales</taxon>
        <taxon>Natronospirillaceae</taxon>
        <taxon>Natronospirillum</taxon>
    </lineage>
</organism>
<evidence type="ECO:0000256" key="7">
    <source>
        <dbReference type="HAMAP-Rule" id="MF_00523"/>
    </source>
</evidence>
<keyword evidence="2 7" id="KW-0441">Lipid A biosynthesis</keyword>
<evidence type="ECO:0000256" key="4">
    <source>
        <dbReference type="ARBA" id="ARBA00022737"/>
    </source>
</evidence>
<dbReference type="Pfam" id="PF04613">
    <property type="entry name" value="LpxD"/>
    <property type="match status" value="1"/>
</dbReference>
<dbReference type="HAMAP" id="MF_00523">
    <property type="entry name" value="LpxD"/>
    <property type="match status" value="1"/>
</dbReference>
<evidence type="ECO:0000256" key="5">
    <source>
        <dbReference type="ARBA" id="ARBA00023098"/>
    </source>
</evidence>
<dbReference type="GO" id="GO:0016020">
    <property type="term" value="C:membrane"/>
    <property type="evidence" value="ECO:0007669"/>
    <property type="project" value="GOC"/>
</dbReference>
<dbReference type="PANTHER" id="PTHR43378">
    <property type="entry name" value="UDP-3-O-ACYLGLUCOSAMINE N-ACYLTRANSFERASE"/>
    <property type="match status" value="1"/>
</dbReference>
<proteinExistence type="inferred from homology"/>
<dbReference type="InterPro" id="IPR007691">
    <property type="entry name" value="LpxD"/>
</dbReference>
<keyword evidence="1 7" id="KW-0444">Lipid biosynthesis</keyword>
<dbReference type="SUPFAM" id="SSF51161">
    <property type="entry name" value="Trimeric LpxA-like enzymes"/>
    <property type="match status" value="1"/>
</dbReference>
<comment type="catalytic activity">
    <reaction evidence="7">
        <text>a UDP-3-O-[(3R)-3-hydroxyacyl]-alpha-D-glucosamine + a (3R)-hydroxyacyl-[ACP] = a UDP-2-N,3-O-bis[(3R)-3-hydroxyacyl]-alpha-D-glucosamine + holo-[ACP] + H(+)</text>
        <dbReference type="Rhea" id="RHEA:53836"/>
        <dbReference type="Rhea" id="RHEA-COMP:9685"/>
        <dbReference type="Rhea" id="RHEA-COMP:9945"/>
        <dbReference type="ChEBI" id="CHEBI:15378"/>
        <dbReference type="ChEBI" id="CHEBI:64479"/>
        <dbReference type="ChEBI" id="CHEBI:78827"/>
        <dbReference type="ChEBI" id="CHEBI:137740"/>
        <dbReference type="ChEBI" id="CHEBI:137748"/>
        <dbReference type="EC" id="2.3.1.191"/>
    </reaction>
</comment>
<keyword evidence="6 7" id="KW-0012">Acyltransferase</keyword>
<dbReference type="OrthoDB" id="9784739at2"/>
<dbReference type="NCBIfam" id="NF002060">
    <property type="entry name" value="PRK00892.1"/>
    <property type="match status" value="1"/>
</dbReference>
<evidence type="ECO:0000259" key="8">
    <source>
        <dbReference type="Pfam" id="PF04613"/>
    </source>
</evidence>
<keyword evidence="3 7" id="KW-0808">Transferase</keyword>
<dbReference type="GO" id="GO:0016410">
    <property type="term" value="F:N-acyltransferase activity"/>
    <property type="evidence" value="ECO:0007669"/>
    <property type="project" value="InterPro"/>
</dbReference>
<sequence>MKQQREPNSLTLENLAEHVGGTVKGDPAYTIQGLATLDHAGPEHLSFVARNRFRRQAEASAAGALLVRPALADELGCHCILVDDPYLAYARISQLFGPPDLVAPGVHASAVVHPEASLGERCRIGAHVVIEAGAVLADEVEIAASCYVGAGVHIGTGTCLRPRVTLYPGVQIGRHCLLHSGAVIGADGFGFAPTEEGWAKIVQLGRVRIGDHVEIGANSAIDRGALDDTVIGDHVIIDNLVQIGHNAELGSGSAMAGQSGLAGSARVGRRVMIGGQSGVGGHLDIVDGVQLMGGTMVNKSLTEPGDYASAIPVQPANEWRRMVARLKQLSTLSDKVSELWNRSRQNKE</sequence>
<dbReference type="NCBIfam" id="TIGR01853">
    <property type="entry name" value="lipid_A_lpxD"/>
    <property type="match status" value="1"/>
</dbReference>
<evidence type="ECO:0000256" key="2">
    <source>
        <dbReference type="ARBA" id="ARBA00022556"/>
    </source>
</evidence>
<comment type="subunit">
    <text evidence="7">Homotrimer.</text>
</comment>